<feature type="transmembrane region" description="Helical" evidence="1">
    <location>
        <begin position="12"/>
        <end position="35"/>
    </location>
</feature>
<dbReference type="EMBL" id="MT024865">
    <property type="protein sequence ID" value="QIN94170.1"/>
    <property type="molecule type" value="Genomic_DNA"/>
</dbReference>
<evidence type="ECO:0000256" key="1">
    <source>
        <dbReference type="SAM" id="Phobius"/>
    </source>
</evidence>
<dbReference type="GeneID" id="77928045"/>
<reference evidence="2 3" key="1">
    <citation type="submission" date="2020-02" db="EMBL/GenBank/DDBJ databases">
        <authorList>
            <person name="Bullock J.N."/>
            <person name="Barnes M.L."/>
            <person name="Kankolongo K.M."/>
            <person name="Dejene B.A."/>
            <person name="Lindsay P.E."/>
            <person name="Bhuiyan S."/>
            <person name="Nayek S."/>
            <person name="Hughes L.E."/>
            <person name="Garlena R.A."/>
            <person name="Russell D.A."/>
            <person name="Pope W.H."/>
            <person name="Jacobs-Sera D."/>
            <person name="Hatfull G.F."/>
        </authorList>
    </citation>
    <scope>NUCLEOTIDE SEQUENCE [LARGE SCALE GENOMIC DNA]</scope>
</reference>
<keyword evidence="1" id="KW-1133">Transmembrane helix</keyword>
<evidence type="ECO:0000313" key="3">
    <source>
        <dbReference type="Proteomes" id="UP000501266"/>
    </source>
</evidence>
<gene>
    <name evidence="2" type="primary">209</name>
    <name evidence="2" type="ORF">SEA_WAKANDA_209</name>
</gene>
<keyword evidence="1" id="KW-0812">Transmembrane</keyword>
<evidence type="ECO:0000313" key="2">
    <source>
        <dbReference type="EMBL" id="QIN94170.1"/>
    </source>
</evidence>
<proteinExistence type="predicted"/>
<protein>
    <submittedName>
        <fullName evidence="2">Uncharacterized protein</fullName>
    </submittedName>
</protein>
<dbReference type="KEGG" id="vg:77928045"/>
<organism evidence="2 3">
    <name type="scientific">Streptomyces phage Wakanda</name>
    <dbReference type="NCBI Taxonomy" id="2713267"/>
    <lineage>
        <taxon>Viruses</taxon>
        <taxon>Duplodnaviria</taxon>
        <taxon>Heunggongvirae</taxon>
        <taxon>Uroviricota</taxon>
        <taxon>Caudoviricetes</taxon>
        <taxon>Stanwilliamsviridae</taxon>
        <taxon>Loccivirinae</taxon>
        <taxon>Wakandavirus</taxon>
        <taxon>Wakandavirus wakanda</taxon>
    </lineage>
</organism>
<keyword evidence="1" id="KW-0472">Membrane</keyword>
<name>A0A6G8R1T7_9CAUD</name>
<dbReference type="Proteomes" id="UP000501266">
    <property type="component" value="Segment"/>
</dbReference>
<sequence length="38" mass="4060">MFGMGKAFGAWMAFCVVVGLGTLGVVLWALISLVLHYT</sequence>
<keyword evidence="3" id="KW-1185">Reference proteome</keyword>
<dbReference type="RefSeq" id="YP_010652261.1">
    <property type="nucleotide sequence ID" value="NC_070785.1"/>
</dbReference>
<accession>A0A6G8R1T7</accession>